<accession>A0ABY3X7L0</accession>
<keyword evidence="2" id="KW-1185">Reference proteome</keyword>
<evidence type="ECO:0000313" key="1">
    <source>
        <dbReference type="EMBL" id="UNM96721.1"/>
    </source>
</evidence>
<evidence type="ECO:0000313" key="2">
    <source>
        <dbReference type="Proteomes" id="UP000829542"/>
    </source>
</evidence>
<dbReference type="EMBL" id="CP093379">
    <property type="protein sequence ID" value="UNM96721.1"/>
    <property type="molecule type" value="Genomic_DNA"/>
</dbReference>
<reference evidence="1 2" key="1">
    <citation type="submission" date="2022-03" db="EMBL/GenBank/DDBJ databases">
        <title>Ignatzschineria rhizosphaerae HR5S32.</title>
        <authorList>
            <person name="Sun J.Q."/>
            <person name="Feng J.Y."/>
        </authorList>
    </citation>
    <scope>NUCLEOTIDE SEQUENCE [LARGE SCALE GENOMIC DNA]</scope>
    <source>
        <strain evidence="1 2">HR5S32</strain>
    </source>
</reference>
<proteinExistence type="predicted"/>
<sequence>MAKIILSKEATQLSTQYYETQSDLHGVSVEAIESGAHFTLEPDKEVEWVTAVQNSNAFLSKIDVDTCEAQVVDNIGAEDMDLASGRTDTESEDRQTTNLAGLSNIRYTAETTQHDTHISFKEYNNWARRNRKLFQRYISEKRAASKGNDMMKIAWHGEKVAKKTDKKANPLGQDVNIGFLHRIKTHFPENYIDGTAESITIGKGGTYESLDTALIAMRAMIPEHLRDGLELYASEEFFVDRDMKMVEKVTITEAGNQSLQKVFTTVAGGVHAETPPFFPEGTLLLTSPKNLAIRTQEGSVHIGMVKNHPRSREEFYHESNEFFAVKNYEKAVVLVNVKVVSEADEKTGG</sequence>
<protein>
    <submittedName>
        <fullName evidence="1">Phage major capsid protein, P2 family</fullName>
    </submittedName>
</protein>
<dbReference type="InterPro" id="IPR006441">
    <property type="entry name" value="Phage_P2_GpN"/>
</dbReference>
<gene>
    <name evidence="1" type="ORF">MMG00_02380</name>
</gene>
<organism evidence="1 2">
    <name type="scientific">Ignatzschineria rhizosphaerae</name>
    <dbReference type="NCBI Taxonomy" id="2923279"/>
    <lineage>
        <taxon>Bacteria</taxon>
        <taxon>Pseudomonadati</taxon>
        <taxon>Pseudomonadota</taxon>
        <taxon>Gammaproteobacteria</taxon>
        <taxon>Cardiobacteriales</taxon>
        <taxon>Ignatzschineriaceae</taxon>
        <taxon>Ignatzschineria</taxon>
    </lineage>
</organism>
<dbReference type="Pfam" id="PF05125">
    <property type="entry name" value="Phage_cap_P2"/>
    <property type="match status" value="1"/>
</dbReference>
<dbReference type="RefSeq" id="WP_242150839.1">
    <property type="nucleotide sequence ID" value="NZ_CP093379.1"/>
</dbReference>
<dbReference type="Proteomes" id="UP000829542">
    <property type="component" value="Chromosome"/>
</dbReference>
<name>A0ABY3X7L0_9GAMM</name>